<evidence type="ECO:0000256" key="13">
    <source>
        <dbReference type="ARBA" id="ARBA00080992"/>
    </source>
</evidence>
<evidence type="ECO:0000256" key="6">
    <source>
        <dbReference type="ARBA" id="ARBA00023242"/>
    </source>
</evidence>
<evidence type="ECO:0000256" key="14">
    <source>
        <dbReference type="ARBA" id="ARBA00083337"/>
    </source>
</evidence>
<evidence type="ECO:0000256" key="12">
    <source>
        <dbReference type="ARBA" id="ARBA00076540"/>
    </source>
</evidence>
<evidence type="ECO:0000256" key="4">
    <source>
        <dbReference type="ARBA" id="ARBA00022679"/>
    </source>
</evidence>
<comment type="catalytic activity">
    <reaction evidence="8">
        <text>methylarsonous acid + S-adenosyl-L-methionine = dimethylarsinate + S-adenosyl-L-homocysteine + 2 H(+)</text>
        <dbReference type="Rhea" id="RHEA:11684"/>
        <dbReference type="ChEBI" id="CHEBI:15378"/>
        <dbReference type="ChEBI" id="CHEBI:16223"/>
        <dbReference type="ChEBI" id="CHEBI:17826"/>
        <dbReference type="ChEBI" id="CHEBI:57856"/>
        <dbReference type="ChEBI" id="CHEBI:59789"/>
    </reaction>
</comment>
<evidence type="ECO:0000256" key="7">
    <source>
        <dbReference type="ARBA" id="ARBA00048619"/>
    </source>
</evidence>
<evidence type="ECO:0000256" key="2">
    <source>
        <dbReference type="ARBA" id="ARBA00006149"/>
    </source>
</evidence>
<evidence type="ECO:0000256" key="8">
    <source>
        <dbReference type="ARBA" id="ARBA00050903"/>
    </source>
</evidence>
<comment type="subcellular location">
    <subcellularLocation>
        <location evidence="1">Nucleus</location>
    </subcellularLocation>
</comment>
<evidence type="ECO:0000256" key="5">
    <source>
        <dbReference type="ARBA" id="ARBA00022691"/>
    </source>
</evidence>
<sequence length="255" mass="28646">MSNDKFSTPDISHLRQEDFEHVYEPAEDTFLFLDALVQEHDFLEKRKPTCCVEVGCGSGMCITFLAKMLGTSAAMYWCTDINPLAALAAKRTAQQNGVTVIPVLTDLVECLKPRLKHQVDVLLFNPPYVVTPPEEVGSSGIEASWAGGYHGREVMDRLFPQIPDILSPQGIFYLVIIKENKADEIEGIMKGYGYKMWTLLILSSTGFILWDSSQTLGIDVFSNILFPNVQVFLWAVEWSPYRIADEKAHSHNVIL</sequence>
<dbReference type="PANTHER" id="PTHR45875">
    <property type="entry name" value="METHYLTRANSFERASE N6AMT1"/>
    <property type="match status" value="1"/>
</dbReference>
<dbReference type="GO" id="GO:0035657">
    <property type="term" value="C:eRF1 methyltransferase complex"/>
    <property type="evidence" value="ECO:0007669"/>
    <property type="project" value="TreeGrafter"/>
</dbReference>
<dbReference type="CDD" id="cd02440">
    <property type="entry name" value="AdoMet_MTases"/>
    <property type="match status" value="1"/>
</dbReference>
<dbReference type="Pfam" id="PF05175">
    <property type="entry name" value="MTS"/>
    <property type="match status" value="1"/>
</dbReference>
<reference evidence="18 19" key="1">
    <citation type="journal article" date="2017" name="Nat. Ecol. Evol.">
        <title>Scallop genome provides insights into evolution of bilaterian karyotype and development.</title>
        <authorList>
            <person name="Wang S."/>
            <person name="Zhang J."/>
            <person name="Jiao W."/>
            <person name="Li J."/>
            <person name="Xun X."/>
            <person name="Sun Y."/>
            <person name="Guo X."/>
            <person name="Huan P."/>
            <person name="Dong B."/>
            <person name="Zhang L."/>
            <person name="Hu X."/>
            <person name="Sun X."/>
            <person name="Wang J."/>
            <person name="Zhao C."/>
            <person name="Wang Y."/>
            <person name="Wang D."/>
            <person name="Huang X."/>
            <person name="Wang R."/>
            <person name="Lv J."/>
            <person name="Li Y."/>
            <person name="Zhang Z."/>
            <person name="Liu B."/>
            <person name="Lu W."/>
            <person name="Hui Y."/>
            <person name="Liang J."/>
            <person name="Zhou Z."/>
            <person name="Hou R."/>
            <person name="Li X."/>
            <person name="Liu Y."/>
            <person name="Li H."/>
            <person name="Ning X."/>
            <person name="Lin Y."/>
            <person name="Zhao L."/>
            <person name="Xing Q."/>
            <person name="Dou J."/>
            <person name="Li Y."/>
            <person name="Mao J."/>
            <person name="Guo H."/>
            <person name="Dou H."/>
            <person name="Li T."/>
            <person name="Mu C."/>
            <person name="Jiang W."/>
            <person name="Fu Q."/>
            <person name="Fu X."/>
            <person name="Miao Y."/>
            <person name="Liu J."/>
            <person name="Yu Q."/>
            <person name="Li R."/>
            <person name="Liao H."/>
            <person name="Li X."/>
            <person name="Kong Y."/>
            <person name="Jiang Z."/>
            <person name="Chourrout D."/>
            <person name="Li R."/>
            <person name="Bao Z."/>
        </authorList>
    </citation>
    <scope>NUCLEOTIDE SEQUENCE [LARGE SCALE GENOMIC DNA]</scope>
    <source>
        <strain evidence="18 19">PY_sf001</strain>
    </source>
</reference>
<dbReference type="InterPro" id="IPR052190">
    <property type="entry name" value="Euk-Arch_PrmC-MTase"/>
</dbReference>
<keyword evidence="19" id="KW-1185">Reference proteome</keyword>
<evidence type="ECO:0000256" key="3">
    <source>
        <dbReference type="ARBA" id="ARBA00022603"/>
    </source>
</evidence>
<comment type="caution">
    <text evidence="18">The sequence shown here is derived from an EMBL/GenBank/DDBJ whole genome shotgun (WGS) entry which is preliminary data.</text>
</comment>
<keyword evidence="3 18" id="KW-0489">Methyltransferase</keyword>
<evidence type="ECO:0000256" key="15">
    <source>
        <dbReference type="ARBA" id="ARBA00093624"/>
    </source>
</evidence>
<gene>
    <name evidence="18" type="ORF">KP79_PYT23352</name>
</gene>
<dbReference type="InterPro" id="IPR002052">
    <property type="entry name" value="DNA_methylase_N6_adenine_CS"/>
</dbReference>
<protein>
    <recommendedName>
        <fullName evidence="15">Methyltransferase HEMK2</fullName>
    </recommendedName>
    <alternativeName>
        <fullName evidence="14">HemK methyltransferase family member 2</fullName>
    </alternativeName>
    <alternativeName>
        <fullName evidence="12">Lysine N-methyltransferase 9</fullName>
    </alternativeName>
    <alternativeName>
        <fullName evidence="11">Methylarsonite methyltransferase N6AMT1</fullName>
    </alternativeName>
    <alternativeName>
        <fullName evidence="16">Methyltransferase N6AMT1</fullName>
    </alternativeName>
    <alternativeName>
        <fullName evidence="13">Protein N(5)-glutamine methyltransferase</fullName>
    </alternativeName>
</protein>
<comment type="catalytic activity">
    <reaction evidence="7">
        <text>L-lysyl-[histone] + S-adenosyl-L-methionine = N(6)-methyl-L-lysyl-[histone] + S-adenosyl-L-homocysteine + H(+)</text>
        <dbReference type="Rhea" id="RHEA:10024"/>
        <dbReference type="Rhea" id="RHEA-COMP:9845"/>
        <dbReference type="Rhea" id="RHEA-COMP:9846"/>
        <dbReference type="ChEBI" id="CHEBI:15378"/>
        <dbReference type="ChEBI" id="CHEBI:29969"/>
        <dbReference type="ChEBI" id="CHEBI:57856"/>
        <dbReference type="ChEBI" id="CHEBI:59789"/>
        <dbReference type="ChEBI" id="CHEBI:61929"/>
    </reaction>
    <physiologicalReaction direction="left-to-right" evidence="7">
        <dbReference type="Rhea" id="RHEA:10025"/>
    </physiologicalReaction>
</comment>
<evidence type="ECO:0000256" key="9">
    <source>
        <dbReference type="ARBA" id="ARBA00053180"/>
    </source>
</evidence>
<evidence type="ECO:0000256" key="1">
    <source>
        <dbReference type="ARBA" id="ARBA00004123"/>
    </source>
</evidence>
<dbReference type="PROSITE" id="PS00092">
    <property type="entry name" value="N6_MTASE"/>
    <property type="match status" value="1"/>
</dbReference>
<evidence type="ECO:0000313" key="18">
    <source>
        <dbReference type="EMBL" id="OWF49288.1"/>
    </source>
</evidence>
<dbReference type="GO" id="GO:0005634">
    <property type="term" value="C:nucleus"/>
    <property type="evidence" value="ECO:0007669"/>
    <property type="project" value="UniProtKB-SubCell"/>
</dbReference>
<dbReference type="GO" id="GO:0003676">
    <property type="term" value="F:nucleic acid binding"/>
    <property type="evidence" value="ECO:0007669"/>
    <property type="project" value="InterPro"/>
</dbReference>
<dbReference type="PANTHER" id="PTHR45875:SF1">
    <property type="entry name" value="METHYLTRANSFERASE N6AMT1"/>
    <property type="match status" value="1"/>
</dbReference>
<dbReference type="InterPro" id="IPR007848">
    <property type="entry name" value="Small_mtfrase_dom"/>
</dbReference>
<evidence type="ECO:0000256" key="10">
    <source>
        <dbReference type="ARBA" id="ARBA00062344"/>
    </source>
</evidence>
<feature type="domain" description="Methyltransferase small" evidence="17">
    <location>
        <begin position="44"/>
        <end position="129"/>
    </location>
</feature>
<keyword evidence="5" id="KW-0949">S-adenosyl-L-methionine</keyword>
<keyword evidence="6" id="KW-0539">Nucleus</keyword>
<dbReference type="Proteomes" id="UP000242188">
    <property type="component" value="Unassembled WGS sequence"/>
</dbReference>
<dbReference type="Gene3D" id="3.40.50.150">
    <property type="entry name" value="Vaccinia Virus protein VP39"/>
    <property type="match status" value="1"/>
</dbReference>
<dbReference type="GO" id="GO:0036009">
    <property type="term" value="F:protein-glutamine N-methyltransferase activity"/>
    <property type="evidence" value="ECO:0007669"/>
    <property type="project" value="UniProtKB-ARBA"/>
</dbReference>
<dbReference type="STRING" id="6573.A0A210QKL7"/>
<comment type="subunit">
    <text evidence="10">Heterodimer; heterodimerization with TRMT112 is required for S-adenosyl-L-methionine-binding.</text>
</comment>
<dbReference type="OrthoDB" id="406152at2759"/>
<name>A0A210QKL7_MIZYE</name>
<evidence type="ECO:0000256" key="16">
    <source>
        <dbReference type="ARBA" id="ARBA00093667"/>
    </source>
</evidence>
<organism evidence="18 19">
    <name type="scientific">Mizuhopecten yessoensis</name>
    <name type="common">Japanese scallop</name>
    <name type="synonym">Patinopecten yessoensis</name>
    <dbReference type="NCBI Taxonomy" id="6573"/>
    <lineage>
        <taxon>Eukaryota</taxon>
        <taxon>Metazoa</taxon>
        <taxon>Spiralia</taxon>
        <taxon>Lophotrochozoa</taxon>
        <taxon>Mollusca</taxon>
        <taxon>Bivalvia</taxon>
        <taxon>Autobranchia</taxon>
        <taxon>Pteriomorphia</taxon>
        <taxon>Pectinida</taxon>
        <taxon>Pectinoidea</taxon>
        <taxon>Pectinidae</taxon>
        <taxon>Mizuhopecten</taxon>
    </lineage>
</organism>
<comment type="function">
    <text evidence="9">Methyltransferase that can methylate proteins and, to a lower extent, arsenic. Catalytic subunit of a heterodimer with TRMT112, which monomethylates 'Lys-12' of histone H4 (H4K12me1), a modification present at the promoters of numerous genes encoding cell cycle regulators. Catalytic subunit of a heterodimer with TRMT112, which catalyzes N5-methylation of Glu residue of proteins with a Gly-Gln-Xaa-Xaa-Xaa-Arg motif. Methylates ETF1 on 'Gln-185'; ETF1 needs to be complexed to ERF3 in its GTP-bound form to be efficiently methylated. May also play a role in the modulation of arsenic-induced toxicity by mediating the conversion of monomethylarsonous acid (3+) into the less toxic dimethylarsonic acid. It however only plays a limited role in arsenic metabolism compared with AS3MT.</text>
</comment>
<keyword evidence="4 18" id="KW-0808">Transferase</keyword>
<dbReference type="InterPro" id="IPR004557">
    <property type="entry name" value="PrmC-related"/>
</dbReference>
<accession>A0A210QKL7</accession>
<dbReference type="AlphaFoldDB" id="A0A210QKL7"/>
<evidence type="ECO:0000313" key="19">
    <source>
        <dbReference type="Proteomes" id="UP000242188"/>
    </source>
</evidence>
<dbReference type="NCBIfam" id="TIGR00537">
    <property type="entry name" value="hemK_rel_arch"/>
    <property type="match status" value="1"/>
</dbReference>
<dbReference type="GO" id="GO:0032259">
    <property type="term" value="P:methylation"/>
    <property type="evidence" value="ECO:0007669"/>
    <property type="project" value="UniProtKB-KW"/>
</dbReference>
<evidence type="ECO:0000259" key="17">
    <source>
        <dbReference type="Pfam" id="PF05175"/>
    </source>
</evidence>
<dbReference type="InterPro" id="IPR029063">
    <property type="entry name" value="SAM-dependent_MTases_sf"/>
</dbReference>
<dbReference type="EMBL" id="NEDP02003184">
    <property type="protein sequence ID" value="OWF49288.1"/>
    <property type="molecule type" value="Genomic_DNA"/>
</dbReference>
<dbReference type="SUPFAM" id="SSF53335">
    <property type="entry name" value="S-adenosyl-L-methionine-dependent methyltransferases"/>
    <property type="match status" value="1"/>
</dbReference>
<evidence type="ECO:0000256" key="11">
    <source>
        <dbReference type="ARBA" id="ARBA00075330"/>
    </source>
</evidence>
<proteinExistence type="inferred from homology"/>
<comment type="similarity">
    <text evidence="2">Belongs to the eukaryotic/archaeal PrmC-related family.</text>
</comment>
<dbReference type="FunFam" id="3.40.50.150:FF:000077">
    <property type="entry name" value="HemK methyltransferase family member 2"/>
    <property type="match status" value="1"/>
</dbReference>